<gene>
    <name evidence="2" type="ORF">KL86CIT2_80051</name>
</gene>
<dbReference type="EMBL" id="FLUA01000082">
    <property type="protein sequence ID" value="SBV69684.1"/>
    <property type="molecule type" value="Genomic_DNA"/>
</dbReference>
<organism evidence="2">
    <name type="scientific">uncultured Citrobacter sp</name>
    <dbReference type="NCBI Taxonomy" id="200446"/>
    <lineage>
        <taxon>Bacteria</taxon>
        <taxon>Pseudomonadati</taxon>
        <taxon>Pseudomonadota</taxon>
        <taxon>Gammaproteobacteria</taxon>
        <taxon>Enterobacterales</taxon>
        <taxon>Enterobacteriaceae</taxon>
        <taxon>Citrobacter</taxon>
        <taxon>environmental samples</taxon>
    </lineage>
</organism>
<evidence type="ECO:0000256" key="1">
    <source>
        <dbReference type="SAM" id="MobiDB-lite"/>
    </source>
</evidence>
<sequence length="49" mass="5115">MIIGLSRGETNKNVSVGPKPAFADNSPRNMGIVEQLQNGVTAPNSDASM</sequence>
<feature type="region of interest" description="Disordered" evidence="1">
    <location>
        <begin position="1"/>
        <end position="27"/>
    </location>
</feature>
<protein>
    <submittedName>
        <fullName evidence="2">Uncharacterized protein</fullName>
    </submittedName>
</protein>
<proteinExistence type="predicted"/>
<evidence type="ECO:0000313" key="2">
    <source>
        <dbReference type="EMBL" id="SBV69684.1"/>
    </source>
</evidence>
<accession>A0A212IS98</accession>
<dbReference type="AlphaFoldDB" id="A0A212IS98"/>
<reference evidence="2" key="1">
    <citation type="submission" date="2016-04" db="EMBL/GenBank/DDBJ databases">
        <authorList>
            <person name="Evans L.H."/>
            <person name="Alamgir A."/>
            <person name="Owens N."/>
            <person name="Weber N.D."/>
            <person name="Virtaneva K."/>
            <person name="Barbian K."/>
            <person name="Babar A."/>
            <person name="Rosenke K."/>
        </authorList>
    </citation>
    <scope>NUCLEOTIDE SEQUENCE</scope>
    <source>
        <strain evidence="2">86-2</strain>
    </source>
</reference>
<name>A0A212IS98_9ENTR</name>